<organism evidence="1 2">
    <name type="scientific">Posidoniimonas polymericola</name>
    <dbReference type="NCBI Taxonomy" id="2528002"/>
    <lineage>
        <taxon>Bacteria</taxon>
        <taxon>Pseudomonadati</taxon>
        <taxon>Planctomycetota</taxon>
        <taxon>Planctomycetia</taxon>
        <taxon>Pirellulales</taxon>
        <taxon>Lacipirellulaceae</taxon>
        <taxon>Posidoniimonas</taxon>
    </lineage>
</organism>
<dbReference type="SUPFAM" id="SSF54523">
    <property type="entry name" value="Pili subunits"/>
    <property type="match status" value="1"/>
</dbReference>
<gene>
    <name evidence="1" type="ORF">Pla123a_46940</name>
</gene>
<dbReference type="NCBIfam" id="TIGR02532">
    <property type="entry name" value="IV_pilin_GFxxxE"/>
    <property type="match status" value="1"/>
</dbReference>
<dbReference type="InterPro" id="IPR045584">
    <property type="entry name" value="Pilin-like"/>
</dbReference>
<accession>A0A5C5XTP2</accession>
<sequence>MCTQSTNNGARPAWPRRAFSLLEMMLVLAVLGLLSTMAVTRFGHGALAVTDGEGLARQLTLDLRQARRRTITTGVDHYVQFNRSGGAVVGFVLCRSGGDPEDDTRPIPAGLTVATASDTWTFGFDGALQGVGGSTAATITSDTFQWVVTCYHPTGLVECVKQAAP</sequence>
<comment type="caution">
    <text evidence="1">The sequence shown here is derived from an EMBL/GenBank/DDBJ whole genome shotgun (WGS) entry which is preliminary data.</text>
</comment>
<dbReference type="AlphaFoldDB" id="A0A5C5XTP2"/>
<evidence type="ECO:0000313" key="2">
    <source>
        <dbReference type="Proteomes" id="UP000318478"/>
    </source>
</evidence>
<keyword evidence="2" id="KW-1185">Reference proteome</keyword>
<dbReference type="Pfam" id="PF07963">
    <property type="entry name" value="N_methyl"/>
    <property type="match status" value="1"/>
</dbReference>
<dbReference type="InterPro" id="IPR012902">
    <property type="entry name" value="N_methyl_site"/>
</dbReference>
<dbReference type="RefSeq" id="WP_146591514.1">
    <property type="nucleotide sequence ID" value="NZ_SJPO01000016.1"/>
</dbReference>
<protein>
    <recommendedName>
        <fullName evidence="3">General secretion pathway GspH domain-containing protein</fullName>
    </recommendedName>
</protein>
<dbReference type="Proteomes" id="UP000318478">
    <property type="component" value="Unassembled WGS sequence"/>
</dbReference>
<dbReference type="EMBL" id="SJPO01000016">
    <property type="protein sequence ID" value="TWT66300.1"/>
    <property type="molecule type" value="Genomic_DNA"/>
</dbReference>
<evidence type="ECO:0008006" key="3">
    <source>
        <dbReference type="Google" id="ProtNLM"/>
    </source>
</evidence>
<dbReference type="OrthoDB" id="277238at2"/>
<proteinExistence type="predicted"/>
<name>A0A5C5XTP2_9BACT</name>
<reference evidence="1 2" key="1">
    <citation type="submission" date="2019-02" db="EMBL/GenBank/DDBJ databases">
        <title>Deep-cultivation of Planctomycetes and their phenomic and genomic characterization uncovers novel biology.</title>
        <authorList>
            <person name="Wiegand S."/>
            <person name="Jogler M."/>
            <person name="Boedeker C."/>
            <person name="Pinto D."/>
            <person name="Vollmers J."/>
            <person name="Rivas-Marin E."/>
            <person name="Kohn T."/>
            <person name="Peeters S.H."/>
            <person name="Heuer A."/>
            <person name="Rast P."/>
            <person name="Oberbeckmann S."/>
            <person name="Bunk B."/>
            <person name="Jeske O."/>
            <person name="Meyerdierks A."/>
            <person name="Storesund J.E."/>
            <person name="Kallscheuer N."/>
            <person name="Luecker S."/>
            <person name="Lage O.M."/>
            <person name="Pohl T."/>
            <person name="Merkel B.J."/>
            <person name="Hornburger P."/>
            <person name="Mueller R.-W."/>
            <person name="Bruemmer F."/>
            <person name="Labrenz M."/>
            <person name="Spormann A.M."/>
            <person name="Op Den Camp H."/>
            <person name="Overmann J."/>
            <person name="Amann R."/>
            <person name="Jetten M.S.M."/>
            <person name="Mascher T."/>
            <person name="Medema M.H."/>
            <person name="Devos D.P."/>
            <person name="Kaster A.-K."/>
            <person name="Ovreas L."/>
            <person name="Rohde M."/>
            <person name="Galperin M.Y."/>
            <person name="Jogler C."/>
        </authorList>
    </citation>
    <scope>NUCLEOTIDE SEQUENCE [LARGE SCALE GENOMIC DNA]</scope>
    <source>
        <strain evidence="1 2">Pla123a</strain>
    </source>
</reference>
<evidence type="ECO:0000313" key="1">
    <source>
        <dbReference type="EMBL" id="TWT66300.1"/>
    </source>
</evidence>